<keyword evidence="2" id="KW-0812">Transmembrane</keyword>
<dbReference type="Gene3D" id="1.10.260.40">
    <property type="entry name" value="lambda repressor-like DNA-binding domains"/>
    <property type="match status" value="1"/>
</dbReference>
<dbReference type="EMBL" id="SAYE01000007">
    <property type="protein sequence ID" value="TXJ51665.1"/>
    <property type="molecule type" value="Genomic_DNA"/>
</dbReference>
<dbReference type="GO" id="GO:0003677">
    <property type="term" value="F:DNA binding"/>
    <property type="evidence" value="ECO:0007669"/>
    <property type="project" value="InterPro"/>
</dbReference>
<organism evidence="3 4">
    <name type="scientific">Brachyspira aalborgi</name>
    <dbReference type="NCBI Taxonomy" id="29522"/>
    <lineage>
        <taxon>Bacteria</taxon>
        <taxon>Pseudomonadati</taxon>
        <taxon>Spirochaetota</taxon>
        <taxon>Spirochaetia</taxon>
        <taxon>Brachyspirales</taxon>
        <taxon>Brachyspiraceae</taxon>
        <taxon>Brachyspira</taxon>
    </lineage>
</organism>
<sequence>METVGEILKNAREKKGLTIESLEKKTRIVSRYIEALENNEFDKLPGEIYVKGFIKTISDKLLLDSDKVLERYNLQINEDRFEEDLYKSDKNAKPTKKEKESKAKKEKKIEDSAISSSEATNIEIKKAAISNVNEEFNKVKPKIRSNISNAESDLLATTRRDLDRLRRSRRKSFPIVPIIVVLAILVILLVIFVSFSGIIGRKNNNDNKKNEVEIVRNIVNNSVSRQNVKSGDIINFKPLGISANIKFNSIGNAIHLNINGQDLTLSKGSPIILDLSGNGIDDFKISVIEIYDNLATVEMEKLEENQMINAGIVYSNNNFSNNIQNTTAIASNFQVIDGDTYIMRNVEKEDIKIEITAKQFVYVRYFIDSGAPATQNLLSGRIINLTASDVIMLTIGNAGEVIVKVNGNIVNVGEAGETVNKTIKWIKDIGDSTKYNLIMFDTR</sequence>
<dbReference type="Pfam" id="PF13413">
    <property type="entry name" value="HTH_25"/>
    <property type="match status" value="1"/>
</dbReference>
<dbReference type="PANTHER" id="PTHR34475">
    <property type="match status" value="1"/>
</dbReference>
<reference evidence="3 4" key="1">
    <citation type="journal article" date="1992" name="Lakartidningen">
        <title>[Penicillin V and not amoxicillin is the first choice preparation in acute otitis].</title>
        <authorList>
            <person name="Kamme C."/>
            <person name="Lundgren K."/>
            <person name="Prellner K."/>
        </authorList>
    </citation>
    <scope>NUCLEOTIDE SEQUENCE [LARGE SCALE GENOMIC DNA]</scope>
    <source>
        <strain evidence="3 4">PC3939II</strain>
    </source>
</reference>
<dbReference type="InterPro" id="IPR001387">
    <property type="entry name" value="Cro/C1-type_HTH"/>
</dbReference>
<dbReference type="PANTHER" id="PTHR34475:SF1">
    <property type="entry name" value="CYTOSKELETON PROTEIN RODZ"/>
    <property type="match status" value="1"/>
</dbReference>
<dbReference type="CDD" id="cd00093">
    <property type="entry name" value="HTH_XRE"/>
    <property type="match status" value="1"/>
</dbReference>
<comment type="caution">
    <text evidence="3">The sequence shown here is derived from an EMBL/GenBank/DDBJ whole genome shotgun (WGS) entry which is preliminary data.</text>
</comment>
<dbReference type="Proteomes" id="UP000322307">
    <property type="component" value="Unassembled WGS sequence"/>
</dbReference>
<evidence type="ECO:0000256" key="1">
    <source>
        <dbReference type="SAM" id="MobiDB-lite"/>
    </source>
</evidence>
<accession>A0A5C8FQ32</accession>
<dbReference type="RefSeq" id="WP_147717529.1">
    <property type="nucleotide sequence ID" value="NZ_SAYE01000007.1"/>
</dbReference>
<name>A0A5C8FQ32_9SPIR</name>
<feature type="region of interest" description="Disordered" evidence="1">
    <location>
        <begin position="91"/>
        <end position="110"/>
    </location>
</feature>
<protein>
    <submittedName>
        <fullName evidence="3">Helix-turn-helix domain-containing protein</fullName>
    </submittedName>
</protein>
<gene>
    <name evidence="3" type="ORF">EPJ84_02605</name>
</gene>
<evidence type="ECO:0000256" key="2">
    <source>
        <dbReference type="SAM" id="Phobius"/>
    </source>
</evidence>
<keyword evidence="2" id="KW-0472">Membrane</keyword>
<evidence type="ECO:0000313" key="3">
    <source>
        <dbReference type="EMBL" id="TXJ51665.1"/>
    </source>
</evidence>
<keyword evidence="2" id="KW-1133">Transmembrane helix</keyword>
<proteinExistence type="predicted"/>
<dbReference type="AlphaFoldDB" id="A0A5C8FQ32"/>
<feature type="transmembrane region" description="Helical" evidence="2">
    <location>
        <begin position="173"/>
        <end position="199"/>
    </location>
</feature>
<evidence type="ECO:0000313" key="4">
    <source>
        <dbReference type="Proteomes" id="UP000322307"/>
    </source>
</evidence>
<dbReference type="InterPro" id="IPR010982">
    <property type="entry name" value="Lambda_DNA-bd_dom_sf"/>
</dbReference>
<dbReference type="InterPro" id="IPR050400">
    <property type="entry name" value="Bact_Cytoskel_RodZ"/>
</dbReference>